<evidence type="ECO:0000313" key="1">
    <source>
        <dbReference type="EMBL" id="QNU68318.1"/>
    </source>
</evidence>
<organism evidence="1 2">
    <name type="scientific">Ruminiclostridium herbifermentans</name>
    <dbReference type="NCBI Taxonomy" id="2488810"/>
    <lineage>
        <taxon>Bacteria</taxon>
        <taxon>Bacillati</taxon>
        <taxon>Bacillota</taxon>
        <taxon>Clostridia</taxon>
        <taxon>Eubacteriales</taxon>
        <taxon>Oscillospiraceae</taxon>
        <taxon>Ruminiclostridium</taxon>
    </lineage>
</organism>
<accession>A0A4U7JNW9</accession>
<protein>
    <submittedName>
        <fullName evidence="1">DUF177 domain-containing protein</fullName>
    </submittedName>
</protein>
<reference evidence="1 2" key="1">
    <citation type="submission" date="2020-09" db="EMBL/GenBank/DDBJ databases">
        <title>Characterization and genome sequencing of Ruminiclostridium sp. nov. MA18.</title>
        <authorList>
            <person name="Rettenmaier R."/>
            <person name="Kowollik M.-L."/>
            <person name="Liebl W."/>
            <person name="Zverlov V."/>
        </authorList>
    </citation>
    <scope>NUCLEOTIDE SEQUENCE [LARGE SCALE GENOMIC DNA]</scope>
    <source>
        <strain evidence="1 2">MA18</strain>
    </source>
</reference>
<proteinExistence type="predicted"/>
<keyword evidence="2" id="KW-1185">Reference proteome</keyword>
<sequence length="165" mass="18414">MRVNVSDIVKTEGAGIDVNYSGDLPGLHEFDNSVEFKPSFDFTGRIVNFGGLLKLSGKLHFEFVADCIRCLKPVETAMDIEVNEVFGEVFDPDEVDAYIYEGNVVDIEKPLIDNIILALPTKIICSEDCKGLCKNCGANLNFKNCNCDESEIVDSRMEILKDFFK</sequence>
<dbReference type="EMBL" id="CP061336">
    <property type="protein sequence ID" value="QNU68318.1"/>
    <property type="molecule type" value="Genomic_DNA"/>
</dbReference>
<dbReference type="PANTHER" id="PTHR34374:SF1">
    <property type="entry name" value="LARGE RIBOSOMAL RNA SUBUNIT ACCUMULATION PROTEIN YCED HOMOLOG 1, CHLOROPLASTIC"/>
    <property type="match status" value="1"/>
</dbReference>
<dbReference type="InterPro" id="IPR003772">
    <property type="entry name" value="YceD"/>
</dbReference>
<dbReference type="Proteomes" id="UP000306409">
    <property type="component" value="Chromosome"/>
</dbReference>
<dbReference type="OrthoDB" id="9790372at2"/>
<dbReference type="PANTHER" id="PTHR34374">
    <property type="entry name" value="LARGE RIBOSOMAL RNA SUBUNIT ACCUMULATION PROTEIN YCED HOMOLOG 1, CHLOROPLASTIC"/>
    <property type="match status" value="1"/>
</dbReference>
<evidence type="ECO:0000313" key="2">
    <source>
        <dbReference type="Proteomes" id="UP000306409"/>
    </source>
</evidence>
<dbReference type="Pfam" id="PF02620">
    <property type="entry name" value="YceD"/>
    <property type="match status" value="1"/>
</dbReference>
<dbReference type="RefSeq" id="WP_137696456.1">
    <property type="nucleotide sequence ID" value="NZ_CP061336.1"/>
</dbReference>
<dbReference type="KEGG" id="rher:EHE19_007900"/>
<gene>
    <name evidence="1" type="ORF">EHE19_007900</name>
</gene>
<name>A0A4U7JNW9_9FIRM</name>
<dbReference type="AlphaFoldDB" id="A0A4U7JNW9"/>